<reference evidence="10 11" key="1">
    <citation type="submission" date="2024-09" db="EMBL/GenBank/DDBJ databases">
        <authorList>
            <person name="Makale K.P.P."/>
            <person name="Makhzoum A."/>
            <person name="Rantong G."/>
            <person name="Rahube T.O."/>
        </authorList>
    </citation>
    <scope>NUCLEOTIDE SEQUENCE [LARGE SCALE GENOMIC DNA]</scope>
    <source>
        <strain evidence="10 11">KM_D13</strain>
    </source>
</reference>
<evidence type="ECO:0000259" key="9">
    <source>
        <dbReference type="Pfam" id="PF25198"/>
    </source>
</evidence>
<dbReference type="Gene3D" id="3.30.300.210">
    <property type="entry name" value="Nutrient germinant receptor protein C, domain 3"/>
    <property type="match status" value="1"/>
</dbReference>
<evidence type="ECO:0000256" key="3">
    <source>
        <dbReference type="ARBA" id="ARBA00022544"/>
    </source>
</evidence>
<evidence type="ECO:0000313" key="10">
    <source>
        <dbReference type="EMBL" id="MFB0842481.1"/>
    </source>
</evidence>
<keyword evidence="11" id="KW-1185">Reference proteome</keyword>
<dbReference type="Proteomes" id="UP001575622">
    <property type="component" value="Unassembled WGS sequence"/>
</dbReference>
<feature type="domain" description="Spore germination GerAC-like C-terminal" evidence="8">
    <location>
        <begin position="219"/>
        <end position="386"/>
    </location>
</feature>
<dbReference type="Pfam" id="PF05504">
    <property type="entry name" value="Spore_GerAC"/>
    <property type="match status" value="1"/>
</dbReference>
<sequence>MKRTVVLIALAVLLLTGCWDRRELNDIGIVVAVALDKEPKTGKIIVTSQIIRPAALAKGASQKEAPVEIFSATGNTTIEAARNVTQVLDRRNVYFHTKLLVISEQIAKEGVISYLDVFTRGRESRGYIWICVAKDVPSRDILGVKKGIEQIQARYLVSLIRNEKFHFRSHTLNILRFYKQILGTGINPVTGALEITESPTYPIEQKPEKTTRNIRLHRSAVFKKDKLVGYLTPQEARGYNWIIGKPKNGIMSMPSFLDPEKKYSVEILNSSSDIIPSLKGGKASFVIRVKATTALAETQGQTKPLNPGQMLKLIKKAEKRNEVIIKTEIETAIRAAQTKFKSDIFGFGSSVSKKYPKEWVKMKSRWEELFPEAEYTVEVKATIKRTELTISPMKAEE</sequence>
<feature type="domain" description="Spore germination protein N-terminal" evidence="9">
    <location>
        <begin position="20"/>
        <end position="194"/>
    </location>
</feature>
<protein>
    <submittedName>
        <fullName evidence="10">Ger(X)C family spore germination protein</fullName>
    </submittedName>
</protein>
<comment type="caution">
    <text evidence="10">The sequence shown here is derived from an EMBL/GenBank/DDBJ whole genome shotgun (WGS) entry which is preliminary data.</text>
</comment>
<dbReference type="InterPro" id="IPR057336">
    <property type="entry name" value="GerAC_N"/>
</dbReference>
<name>A0ABV4UXE9_9BACL</name>
<dbReference type="InterPro" id="IPR008844">
    <property type="entry name" value="Spore_GerAC-like"/>
</dbReference>
<keyword evidence="4" id="KW-0732">Signal</keyword>
<evidence type="ECO:0000256" key="6">
    <source>
        <dbReference type="ARBA" id="ARBA00023139"/>
    </source>
</evidence>
<dbReference type="PROSITE" id="PS51257">
    <property type="entry name" value="PROKAR_LIPOPROTEIN"/>
    <property type="match status" value="1"/>
</dbReference>
<accession>A0ABV4UXE9</accession>
<keyword evidence="3" id="KW-0309">Germination</keyword>
<dbReference type="Pfam" id="PF25198">
    <property type="entry name" value="Spore_GerAC_N"/>
    <property type="match status" value="1"/>
</dbReference>
<dbReference type="EMBL" id="JBHDLN010000004">
    <property type="protein sequence ID" value="MFB0842481.1"/>
    <property type="molecule type" value="Genomic_DNA"/>
</dbReference>
<proteinExistence type="inferred from homology"/>
<keyword evidence="6" id="KW-0564">Palmitate</keyword>
<evidence type="ECO:0000256" key="5">
    <source>
        <dbReference type="ARBA" id="ARBA00023136"/>
    </source>
</evidence>
<dbReference type="Gene3D" id="6.20.190.10">
    <property type="entry name" value="Nutrient germinant receptor protein C, domain 1"/>
    <property type="match status" value="1"/>
</dbReference>
<organism evidence="10 11">
    <name type="scientific">Paenibacillus oleatilyticus</name>
    <dbReference type="NCBI Taxonomy" id="2594886"/>
    <lineage>
        <taxon>Bacteria</taxon>
        <taxon>Bacillati</taxon>
        <taxon>Bacillota</taxon>
        <taxon>Bacilli</taxon>
        <taxon>Bacillales</taxon>
        <taxon>Paenibacillaceae</taxon>
        <taxon>Paenibacillus</taxon>
    </lineage>
</organism>
<evidence type="ECO:0000256" key="1">
    <source>
        <dbReference type="ARBA" id="ARBA00004635"/>
    </source>
</evidence>
<dbReference type="PANTHER" id="PTHR35789">
    <property type="entry name" value="SPORE GERMINATION PROTEIN B3"/>
    <property type="match status" value="1"/>
</dbReference>
<dbReference type="NCBIfam" id="TIGR02887">
    <property type="entry name" value="spore_ger_x_C"/>
    <property type="match status" value="1"/>
</dbReference>
<dbReference type="RefSeq" id="WP_373950406.1">
    <property type="nucleotide sequence ID" value="NZ_JBHDLN010000004.1"/>
</dbReference>
<gene>
    <name evidence="10" type="ORF">ACEU3E_09880</name>
</gene>
<dbReference type="InterPro" id="IPR038501">
    <property type="entry name" value="Spore_GerAC_C_sf"/>
</dbReference>
<dbReference type="InterPro" id="IPR046953">
    <property type="entry name" value="Spore_GerAC-like_C"/>
</dbReference>
<evidence type="ECO:0000256" key="4">
    <source>
        <dbReference type="ARBA" id="ARBA00022729"/>
    </source>
</evidence>
<comment type="subcellular location">
    <subcellularLocation>
        <location evidence="1">Membrane</location>
        <topology evidence="1">Lipid-anchor</topology>
    </subcellularLocation>
</comment>
<evidence type="ECO:0000259" key="8">
    <source>
        <dbReference type="Pfam" id="PF05504"/>
    </source>
</evidence>
<evidence type="ECO:0000256" key="7">
    <source>
        <dbReference type="ARBA" id="ARBA00023288"/>
    </source>
</evidence>
<dbReference type="PANTHER" id="PTHR35789:SF1">
    <property type="entry name" value="SPORE GERMINATION PROTEIN B3"/>
    <property type="match status" value="1"/>
</dbReference>
<keyword evidence="5" id="KW-0472">Membrane</keyword>
<comment type="similarity">
    <text evidence="2">Belongs to the GerABKC lipoprotein family.</text>
</comment>
<keyword evidence="7" id="KW-0449">Lipoprotein</keyword>
<evidence type="ECO:0000313" key="11">
    <source>
        <dbReference type="Proteomes" id="UP001575622"/>
    </source>
</evidence>
<evidence type="ECO:0000256" key="2">
    <source>
        <dbReference type="ARBA" id="ARBA00007886"/>
    </source>
</evidence>